<dbReference type="InterPro" id="IPR000914">
    <property type="entry name" value="SBP_5_dom"/>
</dbReference>
<accession>B5YC59</accession>
<dbReference type="GO" id="GO:0043190">
    <property type="term" value="C:ATP-binding cassette (ABC) transporter complex"/>
    <property type="evidence" value="ECO:0007669"/>
    <property type="project" value="InterPro"/>
</dbReference>
<dbReference type="RefSeq" id="WP_012547279.1">
    <property type="nucleotide sequence ID" value="NC_011297.1"/>
</dbReference>
<feature type="domain" description="Solute-binding protein family 5" evidence="1">
    <location>
        <begin position="82"/>
        <end position="497"/>
    </location>
</feature>
<dbReference type="Gene3D" id="3.40.190.10">
    <property type="entry name" value="Periplasmic binding protein-like II"/>
    <property type="match status" value="1"/>
</dbReference>
<sequence length="629" mass="72883">MKKFLITSLLLTFLFLMGGNVFSQGLPAGIERTETFIVDQIYRHSNTLKYNVWVPNGGETPISHALLTDTLWFVDQQTGKWINSLAKEPPKYNSDFTEMTVNLRNNIYWSDGVRFTADDLVFTVQTIMNTPGMLWNAELTKYVKSVEKLNDFSVRFKLKEPNPRFHYYFTVRWNGVYMMPKHVWEKVKDPLQFTFWPPVSLGAYVIKDADPQGYWILYQLRDDWKRTTSGIITGRSGPKYILQIFYGPNEKKVAAMLGHNLDVLMDLDIEAFLALIKRNPYARSWYKDFPWAWPDELDSRIFAFNNEKYPFNLKDVRWALTLALDIVKLNTEYVGGVSKVNPIPQPPVPFLMKYYHKPLKTWLKAFRLDLGDGQYFKPFDDTIPQKIADWAKKQGYTVSGNPEDVFGIGWWKYAPDVAEKLLIKNGFKKVGGKWYLPDGKPWKFSIVAAPDEVDAFRLALGAADQWKKFGIDVTVEALERTPYYERVQLGDFDVSSSWSDACSACAANAVIDKWQYIQGLHSTYYAPIGQRSLTGNSLRVKDKKLDEIIEKLSKISPNDPKTLEYGREFMKLWVENMYGIITHGFKKFITIDTYYWTGYPTAESPKVQPNYWFMGGKFTFPYLEPTGRK</sequence>
<dbReference type="InterPro" id="IPR039424">
    <property type="entry name" value="SBP_5"/>
</dbReference>
<dbReference type="KEGG" id="dth:DICTH_0284"/>
<dbReference type="eggNOG" id="COG0747">
    <property type="taxonomic scope" value="Bacteria"/>
</dbReference>
<evidence type="ECO:0000313" key="2">
    <source>
        <dbReference type="EMBL" id="ACI18647.1"/>
    </source>
</evidence>
<dbReference type="OrthoDB" id="9764591at2"/>
<dbReference type="Gene3D" id="3.10.105.10">
    <property type="entry name" value="Dipeptide-binding Protein, Domain 3"/>
    <property type="match status" value="1"/>
</dbReference>
<proteinExistence type="predicted"/>
<dbReference type="GO" id="GO:0015833">
    <property type="term" value="P:peptide transport"/>
    <property type="evidence" value="ECO:0007669"/>
    <property type="project" value="TreeGrafter"/>
</dbReference>
<keyword evidence="3" id="KW-1185">Reference proteome</keyword>
<dbReference type="EMBL" id="CP001146">
    <property type="protein sequence ID" value="ACI18647.1"/>
    <property type="molecule type" value="Genomic_DNA"/>
</dbReference>
<reference evidence="2 3" key="1">
    <citation type="journal article" date="2014" name="Genome Announc.">
        <title>Complete Genome Sequence of the Extreme Thermophile Dictyoglomus thermophilum H-6-12.</title>
        <authorList>
            <person name="Coil D.A."/>
            <person name="Badger J.H."/>
            <person name="Forberger H.C."/>
            <person name="Riggs F."/>
            <person name="Madupu R."/>
            <person name="Fedorova N."/>
            <person name="Ward N."/>
            <person name="Robb F.T."/>
            <person name="Eisen J.A."/>
        </authorList>
    </citation>
    <scope>NUCLEOTIDE SEQUENCE [LARGE SCALE GENOMIC DNA]</scope>
    <source>
        <strain evidence="3">ATCC 35947 / DSM 3960 / H-6-12</strain>
    </source>
</reference>
<dbReference type="CDD" id="cd08509">
    <property type="entry name" value="PBP2_TmCBP_oligosaccharides_like"/>
    <property type="match status" value="1"/>
</dbReference>
<dbReference type="PANTHER" id="PTHR30290">
    <property type="entry name" value="PERIPLASMIC BINDING COMPONENT OF ABC TRANSPORTER"/>
    <property type="match status" value="1"/>
</dbReference>
<dbReference type="PaxDb" id="309799-DICTH_0284"/>
<dbReference type="PANTHER" id="PTHR30290:SF65">
    <property type="entry name" value="MONOACYL PHOSPHATIDYLINOSITOL TETRAMANNOSIDE-BINDING PROTEIN LPQW-RELATED"/>
    <property type="match status" value="1"/>
</dbReference>
<dbReference type="Pfam" id="PF00496">
    <property type="entry name" value="SBP_bac_5"/>
    <property type="match status" value="1"/>
</dbReference>
<name>B5YC59_DICT6</name>
<dbReference type="AlphaFoldDB" id="B5YC59"/>
<protein>
    <submittedName>
        <fullName evidence="2">Oligopeptide ABC transporter, periplasmic oligopeptide-binding protein</fullName>
    </submittedName>
</protein>
<dbReference type="InterPro" id="IPR030678">
    <property type="entry name" value="Peptide/Ni-bd"/>
</dbReference>
<dbReference type="SUPFAM" id="SSF53850">
    <property type="entry name" value="Periplasmic binding protein-like II"/>
    <property type="match status" value="1"/>
</dbReference>
<dbReference type="Gene3D" id="3.90.76.10">
    <property type="entry name" value="Dipeptide-binding Protein, Domain 1"/>
    <property type="match status" value="1"/>
</dbReference>
<gene>
    <name evidence="2" type="ordered locus">DICTH_0284</name>
</gene>
<dbReference type="HOGENOM" id="CLU_017028_8_3_0"/>
<evidence type="ECO:0000313" key="3">
    <source>
        <dbReference type="Proteomes" id="UP000001733"/>
    </source>
</evidence>
<dbReference type="PIRSF" id="PIRSF002741">
    <property type="entry name" value="MppA"/>
    <property type="match status" value="1"/>
</dbReference>
<evidence type="ECO:0000259" key="1">
    <source>
        <dbReference type="Pfam" id="PF00496"/>
    </source>
</evidence>
<dbReference type="STRING" id="309799.DICTH_0284"/>
<dbReference type="GO" id="GO:0030288">
    <property type="term" value="C:outer membrane-bounded periplasmic space"/>
    <property type="evidence" value="ECO:0007669"/>
    <property type="project" value="UniProtKB-ARBA"/>
</dbReference>
<organism evidence="2 3">
    <name type="scientific">Dictyoglomus thermophilum (strain ATCC 35947 / DSM 3960 / H-6-12)</name>
    <dbReference type="NCBI Taxonomy" id="309799"/>
    <lineage>
        <taxon>Bacteria</taxon>
        <taxon>Pseudomonadati</taxon>
        <taxon>Dictyoglomota</taxon>
        <taxon>Dictyoglomia</taxon>
        <taxon>Dictyoglomales</taxon>
        <taxon>Dictyoglomaceae</taxon>
        <taxon>Dictyoglomus</taxon>
    </lineage>
</organism>
<dbReference type="Proteomes" id="UP000001733">
    <property type="component" value="Chromosome"/>
</dbReference>
<dbReference type="GO" id="GO:1904680">
    <property type="term" value="F:peptide transmembrane transporter activity"/>
    <property type="evidence" value="ECO:0007669"/>
    <property type="project" value="TreeGrafter"/>
</dbReference>